<protein>
    <submittedName>
        <fullName evidence="6">Class I adenylate-forming enzyme family protein</fullName>
    </submittedName>
</protein>
<reference evidence="7" key="1">
    <citation type="journal article" date="2019" name="Int. J. Syst. Evol. Microbiol.">
        <title>The Global Catalogue of Microorganisms (GCM) 10K type strain sequencing project: providing services to taxonomists for standard genome sequencing and annotation.</title>
        <authorList>
            <consortium name="The Broad Institute Genomics Platform"/>
            <consortium name="The Broad Institute Genome Sequencing Center for Infectious Disease"/>
            <person name="Wu L."/>
            <person name="Ma J."/>
        </authorList>
    </citation>
    <scope>NUCLEOTIDE SEQUENCE [LARGE SCALE GENOMIC DNA]</scope>
    <source>
        <strain evidence="7">JCM 3369</strain>
    </source>
</reference>
<sequence length="501" mass="53000">MTASLIHDLIFTASRANSGALAMVDHNWSRWTWAEYAGAVREAAAILGETGITAGERVLIVCENSLMAASFVFASSLVGAVAVPVNARMNSHEIKRIADHAKPHVTVWACDVSAEAAAHAEAAGAELRTASFGSYGLKAHEGLDKGAPVGAHVAVLLYTTGTTGDPKGVMLTHGNLLFAGNASATLRGMTSQDQIYGALPMTHVFGLASMLVGGATARASIRMVPRFRADRLLEALREEATMLPAVPQMHALLMQHTASLGEEKLTGSPLRYVSSGAAPLDPAWKRKAEAFYGLPLQNGYGLTESTAGVSSTKNPIGSPDISVGKPLPGVEVRIDETLGNEPGVGEVLTRGPHVMGGYFRNAEETSRAITPDGFLRTGDLGRIDAEGNLHIVGRAKELIIRSGFNVYPPEVEAAFNDHPQVVQCAVVGRKTEDGNEEVLAFVQCADPNAVDMAALKAFTDERLTSYKRPSRIVLTTKLPAASTGKILKADLIRTFATELSA</sequence>
<evidence type="ECO:0000256" key="1">
    <source>
        <dbReference type="ARBA" id="ARBA00006432"/>
    </source>
</evidence>
<keyword evidence="3" id="KW-1133">Transmembrane helix</keyword>
<proteinExistence type="inferred from homology"/>
<dbReference type="Proteomes" id="UP001597327">
    <property type="component" value="Unassembled WGS sequence"/>
</dbReference>
<dbReference type="PROSITE" id="PS00455">
    <property type="entry name" value="AMP_BINDING"/>
    <property type="match status" value="1"/>
</dbReference>
<dbReference type="Gene3D" id="3.40.50.12780">
    <property type="entry name" value="N-terminal domain of ligase-like"/>
    <property type="match status" value="1"/>
</dbReference>
<comment type="caution">
    <text evidence="6">The sequence shown here is derived from an EMBL/GenBank/DDBJ whole genome shotgun (WGS) entry which is preliminary data.</text>
</comment>
<dbReference type="EMBL" id="JBHUFA010000001">
    <property type="protein sequence ID" value="MFD1695570.1"/>
    <property type="molecule type" value="Genomic_DNA"/>
</dbReference>
<evidence type="ECO:0000259" key="5">
    <source>
        <dbReference type="Pfam" id="PF13193"/>
    </source>
</evidence>
<dbReference type="PANTHER" id="PTHR43201">
    <property type="entry name" value="ACYL-COA SYNTHETASE"/>
    <property type="match status" value="1"/>
</dbReference>
<evidence type="ECO:0000313" key="7">
    <source>
        <dbReference type="Proteomes" id="UP001597327"/>
    </source>
</evidence>
<gene>
    <name evidence="6" type="ORF">ACFSC7_08575</name>
</gene>
<dbReference type="Gene3D" id="3.30.300.30">
    <property type="match status" value="1"/>
</dbReference>
<name>A0ABW4JZ92_9HYPH</name>
<keyword evidence="3" id="KW-0812">Transmembrane</keyword>
<accession>A0ABW4JZ92</accession>
<dbReference type="Pfam" id="PF13193">
    <property type="entry name" value="AMP-binding_C"/>
    <property type="match status" value="1"/>
</dbReference>
<dbReference type="InterPro" id="IPR025110">
    <property type="entry name" value="AMP-bd_C"/>
</dbReference>
<dbReference type="RefSeq" id="WP_149890706.1">
    <property type="nucleotide sequence ID" value="NZ_JBHUFA010000001.1"/>
</dbReference>
<keyword evidence="3" id="KW-0472">Membrane</keyword>
<dbReference type="InterPro" id="IPR020845">
    <property type="entry name" value="AMP-binding_CS"/>
</dbReference>
<comment type="similarity">
    <text evidence="1">Belongs to the ATP-dependent AMP-binding enzyme family.</text>
</comment>
<evidence type="ECO:0000256" key="2">
    <source>
        <dbReference type="ARBA" id="ARBA00022598"/>
    </source>
</evidence>
<organism evidence="6 7">
    <name type="scientific">Roseibium aestuarii</name>
    <dbReference type="NCBI Taxonomy" id="2600299"/>
    <lineage>
        <taxon>Bacteria</taxon>
        <taxon>Pseudomonadati</taxon>
        <taxon>Pseudomonadota</taxon>
        <taxon>Alphaproteobacteria</taxon>
        <taxon>Hyphomicrobiales</taxon>
        <taxon>Stappiaceae</taxon>
        <taxon>Roseibium</taxon>
    </lineage>
</organism>
<dbReference type="InterPro" id="IPR000873">
    <property type="entry name" value="AMP-dep_synth/lig_dom"/>
</dbReference>
<dbReference type="InterPro" id="IPR042099">
    <property type="entry name" value="ANL_N_sf"/>
</dbReference>
<feature type="transmembrane region" description="Helical" evidence="3">
    <location>
        <begin position="66"/>
        <end position="87"/>
    </location>
</feature>
<dbReference type="Pfam" id="PF00501">
    <property type="entry name" value="AMP-binding"/>
    <property type="match status" value="1"/>
</dbReference>
<evidence type="ECO:0000313" key="6">
    <source>
        <dbReference type="EMBL" id="MFD1695570.1"/>
    </source>
</evidence>
<keyword evidence="7" id="KW-1185">Reference proteome</keyword>
<evidence type="ECO:0000259" key="4">
    <source>
        <dbReference type="Pfam" id="PF00501"/>
    </source>
</evidence>
<feature type="domain" description="AMP-binding enzyme C-terminal" evidence="5">
    <location>
        <begin position="410"/>
        <end position="485"/>
    </location>
</feature>
<dbReference type="SUPFAM" id="SSF56801">
    <property type="entry name" value="Acetyl-CoA synthetase-like"/>
    <property type="match status" value="1"/>
</dbReference>
<keyword evidence="2" id="KW-0436">Ligase</keyword>
<dbReference type="InterPro" id="IPR045851">
    <property type="entry name" value="AMP-bd_C_sf"/>
</dbReference>
<feature type="domain" description="AMP-dependent synthetase/ligase" evidence="4">
    <location>
        <begin position="15"/>
        <end position="359"/>
    </location>
</feature>
<dbReference type="PANTHER" id="PTHR43201:SF5">
    <property type="entry name" value="MEDIUM-CHAIN ACYL-COA LIGASE ACSF2, MITOCHONDRIAL"/>
    <property type="match status" value="1"/>
</dbReference>
<evidence type="ECO:0000256" key="3">
    <source>
        <dbReference type="SAM" id="Phobius"/>
    </source>
</evidence>